<dbReference type="OrthoDB" id="7663308at2759"/>
<dbReference type="EMBL" id="GL451841">
    <property type="protein sequence ID" value="EFN78487.1"/>
    <property type="molecule type" value="Genomic_DNA"/>
</dbReference>
<name>E2C0P0_HARSA</name>
<dbReference type="InParanoid" id="E2C0P0"/>
<keyword evidence="2" id="KW-1185">Reference proteome</keyword>
<gene>
    <name evidence="1" type="ORF">EAI_15491</name>
</gene>
<dbReference type="Proteomes" id="UP000008237">
    <property type="component" value="Unassembled WGS sequence"/>
</dbReference>
<accession>E2C0P0</accession>
<protein>
    <submittedName>
        <fullName evidence="1">Uncharacterized protein</fullName>
    </submittedName>
</protein>
<proteinExistence type="predicted"/>
<sequence>MKVTDISGLIRTNLREYGYCLKLIEDIIENEHKVQLNIIDRAYIKNKYVEYCLEYWVEEIDSFLNEHPADGHLIENLIALNNIKHFVEILSPFNELNYYQLLMEHKDLIEQHKKGTLMRRFKEKCLKLSMAHSNTITKEVNFFKALLEFLTIFEKCEEYPNMIKLQHLYEPDISSDKFLQLIMDLNIAEYNIKLKQLQNTAQSLMGQKHIAFMDKYQEIIGAYFKPVKMQKLTIDNRVVIEVIGGNFYLSDIISNINSMLLHDSYIEEVRFICSGIMYVNKNLENSTWHGKNIVVYAKAIVICDKYKWDISGKSADAITITKAKADNNGVGLDGQHGKCGESGGNVFIHADNMLHPEMLEICSNGGNGSDGQSGGDGRNGRNGTGISYVDFKNNFPTCGKFAGRSSVENLRTTVRNIRSLGQIRISWLNGKNCSVEDIIKCKKRCNTYLEAVTEGGQEIYFSSSSGGQTFVLYKGSLGRPGGRGGATGLGGKGGYPGVIISNDGIVIVSNLGKNGENGKEGKYGTHGKHGWDMSFIDCALWMNGTYYGTNENRKLELSYYDRNASNRIYIPYHATNSNYKYVEISEISIPKPASTIFTERDILMRLERQTQAERKKNISQEHIFMQYSQYLVGTNMDLYYDIQTYMRYAVEYNIGRTMENKVGQMDISKVIVMLAKPSAQKNLRILNTISPICTTEPQQTHEESLHYLKSLQQALLDDWIELQNEQLDYCRFNCLFKFYEWLKEKYAPKKGNSTYDNACNIQVQLKNIEQLLIEKYHLAVLQQIALQINGCQYIANNKFELTPKNTIKYLQKAKHNLHINRDLHKKLGNLQQYFFKDNETQRKMISKFCTAQNVSKYHEAFKFSIASFVMDEGRKEEAHLNVKKYYEKYSKFIGEQEMKLKKFYKESQPDAGSCNEVIGQFFRSLNNTFVKNKLEENMKKDKKLKELYRRFSKMFNERFSWEECMMNPKIFKEYVRHIQLHGPLSPSYRELLAYIFNINICIYITDQSNQICLLDVHNPQSTNMMYLWYTNNNYTLLDINQDFLRLNMERDGRANLFAKIIAKVESMKRKLDLDEYMKEGLFLPGIIEDNSVISSTEIENDERLDMYNIIEQFSSSEERRKLRFMLNKISSEYVGQREIIHAIAKVFSCNGRHITYNELCCLVNTVLNFVIEDCPGLNVFSWIIMTYPQQQWLNEIILLKLENHFQMLLDEIHEWRRYLANIHDKETLLLLSSKLEQSKLNKAFSKECIGTILYFLSNISECVPELHVLETFHVNRMERQRFAESLLLPVIYGKQRWHFSRRQIHVSSYKKGSHVAIGQEHQCNKRGVVLFSRKNQFDKYS</sequence>
<reference evidence="1 2" key="1">
    <citation type="journal article" date="2010" name="Science">
        <title>Genomic comparison of the ants Camponotus floridanus and Harpegnathos saltator.</title>
        <authorList>
            <person name="Bonasio R."/>
            <person name="Zhang G."/>
            <person name="Ye C."/>
            <person name="Mutti N.S."/>
            <person name="Fang X."/>
            <person name="Qin N."/>
            <person name="Donahue G."/>
            <person name="Yang P."/>
            <person name="Li Q."/>
            <person name="Li C."/>
            <person name="Zhang P."/>
            <person name="Huang Z."/>
            <person name="Berger S.L."/>
            <person name="Reinberg D."/>
            <person name="Wang J."/>
            <person name="Liebig J."/>
        </authorList>
    </citation>
    <scope>NUCLEOTIDE SEQUENCE [LARGE SCALE GENOMIC DNA]</scope>
    <source>
        <strain evidence="1 2">R22 G/1</strain>
    </source>
</reference>
<organism evidence="2">
    <name type="scientific">Harpegnathos saltator</name>
    <name type="common">Jerdon's jumping ant</name>
    <dbReference type="NCBI Taxonomy" id="610380"/>
    <lineage>
        <taxon>Eukaryota</taxon>
        <taxon>Metazoa</taxon>
        <taxon>Ecdysozoa</taxon>
        <taxon>Arthropoda</taxon>
        <taxon>Hexapoda</taxon>
        <taxon>Insecta</taxon>
        <taxon>Pterygota</taxon>
        <taxon>Neoptera</taxon>
        <taxon>Endopterygota</taxon>
        <taxon>Hymenoptera</taxon>
        <taxon>Apocrita</taxon>
        <taxon>Aculeata</taxon>
        <taxon>Formicoidea</taxon>
        <taxon>Formicidae</taxon>
        <taxon>Ponerinae</taxon>
        <taxon>Ponerini</taxon>
        <taxon>Harpegnathos</taxon>
    </lineage>
</organism>
<evidence type="ECO:0000313" key="2">
    <source>
        <dbReference type="Proteomes" id="UP000008237"/>
    </source>
</evidence>
<evidence type="ECO:0000313" key="1">
    <source>
        <dbReference type="EMBL" id="EFN78487.1"/>
    </source>
</evidence>